<evidence type="ECO:0000313" key="3">
    <source>
        <dbReference type="Proteomes" id="UP000324022"/>
    </source>
</evidence>
<name>A0A5C3E591_9BASI</name>
<evidence type="ECO:0000313" key="2">
    <source>
        <dbReference type="EMBL" id="SPO24621.1"/>
    </source>
</evidence>
<sequence>MVSALEGFPGRRRSAPPLTDAVASTATAYSLGPVPPAPANSPEPESSPTLRHGPFQSEDGPLQIQDGPFQSEDGPLQIQDGPIQSEDGPLQIQDGPLQFQDGPLQFQDGPLQIQNSPLQIVGTPIKSEDGPLQSQDGPLQRRRSTTKRRWSTTIVHLLGAPSDHHHHRYKSDSMSKVTCPVCSFAYAASNITNHFRKAHSGVFVTQEAAAGVGLVACACGQLVLNAAALRKHQGIRKCHGAASQPAPPAPTTQPAASAVTQAESAPAALAVEQDDPFLQLVDPALLMDEQALAPTSDLDSNREDSRLALVDDNLDFVFAEADAETAAAAAAATQEPAAEDVEMHDNFHNNFQEDASSGEVLDPFPIPSLDLPAADEDNLQEGSEAGSEAGLEAETLEQEEDTGETLPQLPLQEVQAPQPQQLELDIPDMPDDGIVVLLPSMDSPTGPVPNLLLNSHAAEEPPMLPPIPGLSPITDWNVGVDTDVDSFAVTISPANILKIFPAGCYLSLISHAPDFKDLASFNSWVYFAELKVLFRFEPQFKLPLIQRLCQAPQKAILIPSEYATALTLGELRLDVGIVVEALQDIGCQNVRMGAYGIKVPVDRFLDPAMLSEHPMQESNVFDIGCTIDTGRVTLIAPKSKKGKYKQYPMALRVGRGFGSVELKWSSRTDGITHFKGYPKLTHLLKAGAAGAGQAGVPMTVKTVKDRISTLESWKQRIIGTAPELGSGVRLEVTVQAATMQQARAAAEASQYLDHRYLFSEAAGDQQLLTHTICKADMFADLDALLAIAEHKQIFRGNHSKQSSGVQRQAVIDLYNAMGWHPGRRPTALDSLMAWWETNQAALDLADELERFSTPASTKHLFSHVQAHLRCRGCHKVGTYALCGGANQFRIRCTDCRATLSAQKFRTHLALLASRQQLGVDLRALVVDPARLIFAGIEQEDFAMRKLSQRQDLNGLCRTNEFASMRESMLECLALHLEHRREAPGPQEIRAEAVDWLRENTQAVEYHLGTRSRPAAEACLEKLAERDVELSREEEVVLLHGVAGAFDVRIAHLQLLRRSWSCQVIPLGSQGPYLGLVQLSGGYEVLTQAQ</sequence>
<keyword evidence="3" id="KW-1185">Reference proteome</keyword>
<accession>A0A5C3E591</accession>
<feature type="compositionally biased region" description="Acidic residues" evidence="1">
    <location>
        <begin position="394"/>
        <end position="403"/>
    </location>
</feature>
<dbReference type="AlphaFoldDB" id="A0A5C3E591"/>
<protein>
    <submittedName>
        <fullName evidence="2">Uncharacterized protein</fullName>
    </submittedName>
</protein>
<dbReference type="EMBL" id="OOIN01000008">
    <property type="protein sequence ID" value="SPO24621.1"/>
    <property type="molecule type" value="Genomic_DNA"/>
</dbReference>
<feature type="region of interest" description="Disordered" evidence="1">
    <location>
        <begin position="368"/>
        <end position="404"/>
    </location>
</feature>
<reference evidence="2 3" key="1">
    <citation type="submission" date="2018-03" db="EMBL/GenBank/DDBJ databases">
        <authorList>
            <person name="Guldener U."/>
        </authorList>
    </citation>
    <scope>NUCLEOTIDE SEQUENCE [LARGE SCALE GENOMIC DNA]</scope>
    <source>
        <strain evidence="2 3">NBRC100155</strain>
    </source>
</reference>
<evidence type="ECO:0000256" key="1">
    <source>
        <dbReference type="SAM" id="MobiDB-lite"/>
    </source>
</evidence>
<feature type="compositionally biased region" description="Low complexity" evidence="1">
    <location>
        <begin position="381"/>
        <end position="393"/>
    </location>
</feature>
<dbReference type="PANTHER" id="PTHR34863">
    <property type="entry name" value="EXPRESSED PROTEIN"/>
    <property type="match status" value="1"/>
</dbReference>
<dbReference type="Proteomes" id="UP000324022">
    <property type="component" value="Unassembled WGS sequence"/>
</dbReference>
<feature type="region of interest" description="Disordered" evidence="1">
    <location>
        <begin position="1"/>
        <end position="96"/>
    </location>
</feature>
<proteinExistence type="predicted"/>
<dbReference type="PANTHER" id="PTHR34863:SF1">
    <property type="entry name" value="OTU DOMAIN-CONTAINING PROTEIN"/>
    <property type="match status" value="1"/>
</dbReference>
<organism evidence="2 3">
    <name type="scientific">Ustilago trichophora</name>
    <dbReference type="NCBI Taxonomy" id="86804"/>
    <lineage>
        <taxon>Eukaryota</taxon>
        <taxon>Fungi</taxon>
        <taxon>Dikarya</taxon>
        <taxon>Basidiomycota</taxon>
        <taxon>Ustilaginomycotina</taxon>
        <taxon>Ustilaginomycetes</taxon>
        <taxon>Ustilaginales</taxon>
        <taxon>Ustilaginaceae</taxon>
        <taxon>Ustilago</taxon>
    </lineage>
</organism>
<dbReference type="OrthoDB" id="2556664at2759"/>
<gene>
    <name evidence="2" type="ORF">UTRI_10072</name>
</gene>
<feature type="region of interest" description="Disordered" evidence="1">
    <location>
        <begin position="126"/>
        <end position="148"/>
    </location>
</feature>